<dbReference type="GO" id="GO:0016020">
    <property type="term" value="C:membrane"/>
    <property type="evidence" value="ECO:0007669"/>
    <property type="project" value="UniProtKB-SubCell"/>
</dbReference>
<dbReference type="RefSeq" id="WP_083033102.1">
    <property type="nucleotide sequence ID" value="NZ_AP022618.1"/>
</dbReference>
<dbReference type="PANTHER" id="PTHR37042">
    <property type="entry name" value="OUTER MEMBRANE PROTEIN RV1973"/>
    <property type="match status" value="1"/>
</dbReference>
<evidence type="ECO:0000256" key="1">
    <source>
        <dbReference type="ARBA" id="ARBA00004370"/>
    </source>
</evidence>
<dbReference type="EMBL" id="MVHS01000062">
    <property type="protein sequence ID" value="ORA65380.1"/>
    <property type="molecule type" value="Genomic_DNA"/>
</dbReference>
<dbReference type="Proteomes" id="UP000192801">
    <property type="component" value="Unassembled WGS sequence"/>
</dbReference>
<protein>
    <submittedName>
        <fullName evidence="3">Uncharacterized protein</fullName>
    </submittedName>
</protein>
<keyword evidence="4" id="KW-1185">Reference proteome</keyword>
<dbReference type="PANTHER" id="PTHR37042:SF4">
    <property type="entry name" value="OUTER MEMBRANE PROTEIN RV1973"/>
    <property type="match status" value="1"/>
</dbReference>
<name>A0A1X0D0T1_9MYCO</name>
<comment type="subcellular location">
    <subcellularLocation>
        <location evidence="1">Membrane</location>
    </subcellularLocation>
</comment>
<dbReference type="STRING" id="444597.BST26_18640"/>
<organism evidence="3 4">
    <name type="scientific">Mycolicibacterium insubricum</name>
    <dbReference type="NCBI Taxonomy" id="444597"/>
    <lineage>
        <taxon>Bacteria</taxon>
        <taxon>Bacillati</taxon>
        <taxon>Actinomycetota</taxon>
        <taxon>Actinomycetes</taxon>
        <taxon>Mycobacteriales</taxon>
        <taxon>Mycobacteriaceae</taxon>
        <taxon>Mycolicibacterium</taxon>
    </lineage>
</organism>
<evidence type="ECO:0000256" key="2">
    <source>
        <dbReference type="ARBA" id="ARBA00023136"/>
    </source>
</evidence>
<reference evidence="3 4" key="1">
    <citation type="submission" date="2016-12" db="EMBL/GenBank/DDBJ databases">
        <title>The new phylogeny of genus Mycobacterium.</title>
        <authorList>
            <person name="Tortoli E."/>
            <person name="Trovato A."/>
            <person name="Cirillo D.M."/>
        </authorList>
    </citation>
    <scope>NUCLEOTIDE SEQUENCE [LARGE SCALE GENOMIC DNA]</scope>
    <source>
        <strain evidence="3 4">DSM 45130</strain>
    </source>
</reference>
<gene>
    <name evidence="3" type="ORF">BST26_18640</name>
</gene>
<proteinExistence type="predicted"/>
<comment type="caution">
    <text evidence="3">The sequence shown here is derived from an EMBL/GenBank/DDBJ whole genome shotgun (WGS) entry which is preliminary data.</text>
</comment>
<dbReference type="OrthoDB" id="4761631at2"/>
<keyword evidence="2" id="KW-0472">Membrane</keyword>
<sequence length="231" mass="24069">MRNIARLVAFDVLAPLVTVAALAAIGIVLMWPKWWVAVFAALCVLIAQAAALNFFLLRRDGVTVGTDDDGPGLRLAVTALMAVVVIAAATVGYTQWTRPDRTFDADRSQAVQVATQVAEATATFSPSDPLAGIEKAAAMMTADTAKSFRTSYAGTTAELAKNKVSQQGQVESAGIQALVPNAATVLVVLRLTQSTPGKAATQGAAGLLMSMTKDDGRWLVADIAPLQRGAA</sequence>
<dbReference type="AlphaFoldDB" id="A0A1X0D0T1"/>
<evidence type="ECO:0000313" key="3">
    <source>
        <dbReference type="EMBL" id="ORA65380.1"/>
    </source>
</evidence>
<evidence type="ECO:0000313" key="4">
    <source>
        <dbReference type="Proteomes" id="UP000192801"/>
    </source>
</evidence>
<accession>A0A1X0D0T1</accession>